<dbReference type="Proteomes" id="UP000192257">
    <property type="component" value="Unassembled WGS sequence"/>
</dbReference>
<evidence type="ECO:0000313" key="2">
    <source>
        <dbReference type="Proteomes" id="UP000192257"/>
    </source>
</evidence>
<name>A0A1X0P662_9TRYP</name>
<sequence>MDDESIHLSILKGLSDEGVIAVTQDAILSCMGIQHPHNHYRNRDDNNNNIPHSYSLPVEVEKAVSALLFLKKSLDQRDDIFEAALQSSLAAWKVLEDSLELADGFLNSENIAAAFVYCNNLARFRALWSLLFGPTYPLTSPCEVPPHMFAVHWSQVRCPDVIHWIHKAHEDAQRTLFTLHSGEAPKLSYFLFVLQRTLGVQAILLECIAEIFENSAFYVDVMVVVRYMHTAHSAEKEMKKLYSVWDQMGLLVKTPFAKCTYSSQSELNTSADLADVCYYMDEILQDLAQTRMVFPTHCRFLCVLQCLLRCLYGRLSLLFSNCFLSLPRGAVLLDESRGGDTSRPNNSTTTIVTTTTTTTTTTTISAAPLSSQPPYYFNYSDSNNNNNNNNNNADADERSFLYACGCRSLAESLWDATHGHCGATLCVITDCTQRPGRRAWRGNKYTLLSSADNVAARQGMEHWVLNFVFPRSRLSTEPTLRAKQEMMFLQTVVFQVAGSTERRMRFTNGGSIFHVVRSDSEMDGGRMYFVLLLQQQQQQQEETLSSHLNDNTNGKTGDEKSLWAFRSLEEVCAAWSMPQLCNLAVRLAAWGA</sequence>
<evidence type="ECO:0000313" key="1">
    <source>
        <dbReference type="EMBL" id="ORC92049.1"/>
    </source>
</evidence>
<comment type="caution">
    <text evidence="1">The sequence shown here is derived from an EMBL/GenBank/DDBJ whole genome shotgun (WGS) entry which is preliminary data.</text>
</comment>
<dbReference type="AlphaFoldDB" id="A0A1X0P662"/>
<accession>A0A1X0P662</accession>
<organism evidence="1 2">
    <name type="scientific">Trypanosoma theileri</name>
    <dbReference type="NCBI Taxonomy" id="67003"/>
    <lineage>
        <taxon>Eukaryota</taxon>
        <taxon>Discoba</taxon>
        <taxon>Euglenozoa</taxon>
        <taxon>Kinetoplastea</taxon>
        <taxon>Metakinetoplastina</taxon>
        <taxon>Trypanosomatida</taxon>
        <taxon>Trypanosomatidae</taxon>
        <taxon>Trypanosoma</taxon>
    </lineage>
</organism>
<proteinExistence type="predicted"/>
<dbReference type="OrthoDB" id="273253at2759"/>
<keyword evidence="2" id="KW-1185">Reference proteome</keyword>
<protein>
    <submittedName>
        <fullName evidence="1">Uncharacterized protein</fullName>
    </submittedName>
</protein>
<reference evidence="1 2" key="1">
    <citation type="submission" date="2017-03" db="EMBL/GenBank/DDBJ databases">
        <title>An alternative strategy for trypanosome survival in the mammalian bloodstream revealed through genome and transcriptome analysis of the ubiquitous bovine parasite Trypanosoma (Megatrypanum) theileri.</title>
        <authorList>
            <person name="Kelly S."/>
            <person name="Ivens A."/>
            <person name="Mott A."/>
            <person name="O'Neill E."/>
            <person name="Emms D."/>
            <person name="Macleod O."/>
            <person name="Voorheis P."/>
            <person name="Matthews J."/>
            <person name="Matthews K."/>
            <person name="Carrington M."/>
        </authorList>
    </citation>
    <scope>NUCLEOTIDE SEQUENCE [LARGE SCALE GENOMIC DNA]</scope>
    <source>
        <strain evidence="1">Edinburgh</strain>
    </source>
</reference>
<dbReference type="GeneID" id="39982237"/>
<gene>
    <name evidence="1" type="ORF">TM35_000042630</name>
</gene>
<dbReference type="EMBL" id="NBCO01000004">
    <property type="protein sequence ID" value="ORC92049.1"/>
    <property type="molecule type" value="Genomic_DNA"/>
</dbReference>
<dbReference type="RefSeq" id="XP_028886115.1">
    <property type="nucleotide sequence ID" value="XM_029022457.1"/>
</dbReference>
<dbReference type="VEuPathDB" id="TriTrypDB:TM35_000042630"/>